<protein>
    <submittedName>
        <fullName evidence="1">Uncharacterized protein</fullName>
    </submittedName>
</protein>
<dbReference type="EMBL" id="CM002292">
    <property type="protein sequence ID" value="ESW21439.1"/>
    <property type="molecule type" value="Genomic_DNA"/>
</dbReference>
<dbReference type="Proteomes" id="UP000000226">
    <property type="component" value="Chromosome 5"/>
</dbReference>
<gene>
    <name evidence="1" type="ORF">PHAVU_005G071000g</name>
</gene>
<proteinExistence type="predicted"/>
<evidence type="ECO:0000313" key="2">
    <source>
        <dbReference type="Proteomes" id="UP000000226"/>
    </source>
</evidence>
<sequence>MATVQLQSLILTRSSRVPSLTFSGSDLPLERLFRLAPPREPLLAEDASLATKNGILKILVSEAKKTLEQFGIFCYLISFCILIFI</sequence>
<keyword evidence="2" id="KW-1185">Reference proteome</keyword>
<name>V7BU03_PHAVU</name>
<organism evidence="1 2">
    <name type="scientific">Phaseolus vulgaris</name>
    <name type="common">Kidney bean</name>
    <name type="synonym">French bean</name>
    <dbReference type="NCBI Taxonomy" id="3885"/>
    <lineage>
        <taxon>Eukaryota</taxon>
        <taxon>Viridiplantae</taxon>
        <taxon>Streptophyta</taxon>
        <taxon>Embryophyta</taxon>
        <taxon>Tracheophyta</taxon>
        <taxon>Spermatophyta</taxon>
        <taxon>Magnoliopsida</taxon>
        <taxon>eudicotyledons</taxon>
        <taxon>Gunneridae</taxon>
        <taxon>Pentapetalae</taxon>
        <taxon>rosids</taxon>
        <taxon>fabids</taxon>
        <taxon>Fabales</taxon>
        <taxon>Fabaceae</taxon>
        <taxon>Papilionoideae</taxon>
        <taxon>50 kb inversion clade</taxon>
        <taxon>NPAAA clade</taxon>
        <taxon>indigoferoid/millettioid clade</taxon>
        <taxon>Phaseoleae</taxon>
        <taxon>Phaseolus</taxon>
    </lineage>
</organism>
<evidence type="ECO:0000313" key="1">
    <source>
        <dbReference type="EMBL" id="ESW21439.1"/>
    </source>
</evidence>
<reference evidence="2" key="1">
    <citation type="journal article" date="2014" name="Nat. Genet.">
        <title>A reference genome for common bean and genome-wide analysis of dual domestications.</title>
        <authorList>
            <person name="Schmutz J."/>
            <person name="McClean P.E."/>
            <person name="Mamidi S."/>
            <person name="Wu G.A."/>
            <person name="Cannon S.B."/>
            <person name="Grimwood J."/>
            <person name="Jenkins J."/>
            <person name="Shu S."/>
            <person name="Song Q."/>
            <person name="Chavarro C."/>
            <person name="Torres-Torres M."/>
            <person name="Geffroy V."/>
            <person name="Moghaddam S.M."/>
            <person name="Gao D."/>
            <person name="Abernathy B."/>
            <person name="Barry K."/>
            <person name="Blair M."/>
            <person name="Brick M.A."/>
            <person name="Chovatia M."/>
            <person name="Gepts P."/>
            <person name="Goodstein D.M."/>
            <person name="Gonzales M."/>
            <person name="Hellsten U."/>
            <person name="Hyten D.L."/>
            <person name="Jia G."/>
            <person name="Kelly J.D."/>
            <person name="Kudrna D."/>
            <person name="Lee R."/>
            <person name="Richard M.M."/>
            <person name="Miklas P.N."/>
            <person name="Osorno J.M."/>
            <person name="Rodrigues J."/>
            <person name="Thareau V."/>
            <person name="Urrea C.A."/>
            <person name="Wang M."/>
            <person name="Yu Y."/>
            <person name="Zhang M."/>
            <person name="Wing R.A."/>
            <person name="Cregan P.B."/>
            <person name="Rokhsar D.S."/>
            <person name="Jackson S.A."/>
        </authorList>
    </citation>
    <scope>NUCLEOTIDE SEQUENCE [LARGE SCALE GENOMIC DNA]</scope>
    <source>
        <strain evidence="2">cv. G19833</strain>
    </source>
</reference>
<dbReference type="AlphaFoldDB" id="V7BU03"/>
<dbReference type="Gramene" id="ESW21439">
    <property type="protein sequence ID" value="ESW21439"/>
    <property type="gene ID" value="PHAVU_005G071000g"/>
</dbReference>
<accession>V7BU03</accession>